<gene>
    <name evidence="2" type="ORF">EYH15_04880</name>
    <name evidence="3" type="ORF">EYH21_01345</name>
</gene>
<reference evidence="2" key="1">
    <citation type="journal article" date="2020" name="ISME J.">
        <title>Gammaproteobacteria mediating utilization of methyl-, sulfur- and petroleum organic compounds in deep ocean hydrothermal plumes.</title>
        <authorList>
            <person name="Zhou Z."/>
            <person name="Liu Y."/>
            <person name="Pan J."/>
            <person name="Cron B.R."/>
            <person name="Toner B.M."/>
            <person name="Anantharaman K."/>
            <person name="Breier J.A."/>
            <person name="Dick G.J."/>
            <person name="Li M."/>
        </authorList>
    </citation>
    <scope>NUCLEOTIDE SEQUENCE</scope>
    <source>
        <strain evidence="2">SZUA-1453</strain>
        <strain evidence="3">SZUA-1471</strain>
    </source>
</reference>
<dbReference type="AlphaFoldDB" id="A0A832ZD60"/>
<keyword evidence="1" id="KW-0175">Coiled coil</keyword>
<evidence type="ECO:0000256" key="1">
    <source>
        <dbReference type="SAM" id="Coils"/>
    </source>
</evidence>
<organism evidence="2 4">
    <name type="scientific">Methanothermococcus okinawensis</name>
    <dbReference type="NCBI Taxonomy" id="155863"/>
    <lineage>
        <taxon>Archaea</taxon>
        <taxon>Methanobacteriati</taxon>
        <taxon>Methanobacteriota</taxon>
        <taxon>Methanomada group</taxon>
        <taxon>Methanococci</taxon>
        <taxon>Methanococcales</taxon>
        <taxon>Methanococcaceae</taxon>
        <taxon>Methanothermococcus</taxon>
    </lineage>
</organism>
<name>A0A832ZD60_9EURY</name>
<sequence length="86" mass="10382">MGKKIMSVSDSVILKSMRDVFESEIEELERELGELYRKYSIRSSREMEEISFKDEEMERDFKRMLELEEELETLKKCLRDLKLKAP</sequence>
<evidence type="ECO:0000313" key="4">
    <source>
        <dbReference type="Proteomes" id="UP000643554"/>
    </source>
</evidence>
<dbReference type="EMBL" id="DQUO01000011">
    <property type="protein sequence ID" value="HIP90933.1"/>
    <property type="molecule type" value="Genomic_DNA"/>
</dbReference>
<feature type="coiled-coil region" evidence="1">
    <location>
        <begin position="11"/>
        <end position="38"/>
    </location>
</feature>
<comment type="caution">
    <text evidence="2">The sequence shown here is derived from an EMBL/GenBank/DDBJ whole genome shotgun (WGS) entry which is preliminary data.</text>
</comment>
<accession>A0A832ZD60</accession>
<evidence type="ECO:0000313" key="2">
    <source>
        <dbReference type="EMBL" id="HIP84804.1"/>
    </source>
</evidence>
<dbReference type="Proteomes" id="UP000643554">
    <property type="component" value="Unassembled WGS sequence"/>
</dbReference>
<dbReference type="Proteomes" id="UP000618343">
    <property type="component" value="Unassembled WGS sequence"/>
</dbReference>
<protein>
    <submittedName>
        <fullName evidence="2">Uncharacterized protein</fullName>
    </submittedName>
</protein>
<dbReference type="EMBL" id="DQUI01000077">
    <property type="protein sequence ID" value="HIP84804.1"/>
    <property type="molecule type" value="Genomic_DNA"/>
</dbReference>
<evidence type="ECO:0000313" key="3">
    <source>
        <dbReference type="EMBL" id="HIP90933.1"/>
    </source>
</evidence>
<proteinExistence type="predicted"/>